<feature type="modified residue" description="4-aspartylphosphate" evidence="1">
    <location>
        <position position="57"/>
    </location>
</feature>
<evidence type="ECO:0000259" key="2">
    <source>
        <dbReference type="PROSITE" id="PS50110"/>
    </source>
</evidence>
<dbReference type="STRING" id="1618345.UT18_C0016G0003"/>
<accession>A0A0G0LRP4</accession>
<sequence length="119" mass="13382">MEDRIVVLVVEDEDNSQESYKIGLERHGIEVLQAFTIDDAWAHFSARQDKINIIVMDACMPYELDTVPLLRRIRDKGYAGPIVANSSAYNQELSMAGCSHESKKWQTVKTVLGILKISG</sequence>
<dbReference type="Pfam" id="PF00072">
    <property type="entry name" value="Response_reg"/>
    <property type="match status" value="1"/>
</dbReference>
<evidence type="ECO:0000313" key="4">
    <source>
        <dbReference type="Proteomes" id="UP000034207"/>
    </source>
</evidence>
<dbReference type="AlphaFoldDB" id="A0A0G0LRP4"/>
<feature type="domain" description="Response regulatory" evidence="2">
    <location>
        <begin position="6"/>
        <end position="118"/>
    </location>
</feature>
<comment type="caution">
    <text evidence="3">The sequence shown here is derived from an EMBL/GenBank/DDBJ whole genome shotgun (WGS) entry which is preliminary data.</text>
</comment>
<name>A0A0G0LRP4_UNCC2</name>
<reference evidence="3 4" key="1">
    <citation type="journal article" date="2015" name="Nature">
        <title>rRNA introns, odd ribosomes, and small enigmatic genomes across a large radiation of phyla.</title>
        <authorList>
            <person name="Brown C.T."/>
            <person name="Hug L.A."/>
            <person name="Thomas B.C."/>
            <person name="Sharon I."/>
            <person name="Castelle C.J."/>
            <person name="Singh A."/>
            <person name="Wilkins M.J."/>
            <person name="Williams K.H."/>
            <person name="Banfield J.F."/>
        </authorList>
    </citation>
    <scope>NUCLEOTIDE SEQUENCE [LARGE SCALE GENOMIC DNA]</scope>
</reference>
<proteinExistence type="predicted"/>
<dbReference type="SMART" id="SM00448">
    <property type="entry name" value="REC"/>
    <property type="match status" value="1"/>
</dbReference>
<protein>
    <recommendedName>
        <fullName evidence="2">Response regulatory domain-containing protein</fullName>
    </recommendedName>
</protein>
<dbReference type="GO" id="GO:0000160">
    <property type="term" value="P:phosphorelay signal transduction system"/>
    <property type="evidence" value="ECO:0007669"/>
    <property type="project" value="InterPro"/>
</dbReference>
<evidence type="ECO:0000313" key="3">
    <source>
        <dbReference type="EMBL" id="KKQ93707.1"/>
    </source>
</evidence>
<keyword evidence="1" id="KW-0597">Phosphoprotein</keyword>
<dbReference type="InterPro" id="IPR001789">
    <property type="entry name" value="Sig_transdc_resp-reg_receiver"/>
</dbReference>
<dbReference type="InterPro" id="IPR011006">
    <property type="entry name" value="CheY-like_superfamily"/>
</dbReference>
<dbReference type="PROSITE" id="PS50110">
    <property type="entry name" value="RESPONSE_REGULATORY"/>
    <property type="match status" value="1"/>
</dbReference>
<dbReference type="Gene3D" id="3.40.50.2300">
    <property type="match status" value="1"/>
</dbReference>
<dbReference type="SUPFAM" id="SSF52172">
    <property type="entry name" value="CheY-like"/>
    <property type="match status" value="1"/>
</dbReference>
<gene>
    <name evidence="3" type="ORF">UT18_C0016G0003</name>
</gene>
<dbReference type="Proteomes" id="UP000034207">
    <property type="component" value="Unassembled WGS sequence"/>
</dbReference>
<dbReference type="EMBL" id="LBVV01000016">
    <property type="protein sequence ID" value="KKQ93707.1"/>
    <property type="molecule type" value="Genomic_DNA"/>
</dbReference>
<evidence type="ECO:0000256" key="1">
    <source>
        <dbReference type="PROSITE-ProRule" id="PRU00169"/>
    </source>
</evidence>
<organism evidence="3 4">
    <name type="scientific">candidate division CPR2 bacterium GW2011_GWC2_39_10</name>
    <dbReference type="NCBI Taxonomy" id="1618345"/>
    <lineage>
        <taxon>Bacteria</taxon>
        <taxon>Bacteria division CPR2</taxon>
    </lineage>
</organism>